<feature type="region of interest" description="Disordered" evidence="1">
    <location>
        <begin position="181"/>
        <end position="218"/>
    </location>
</feature>
<evidence type="ECO:0000256" key="1">
    <source>
        <dbReference type="SAM" id="MobiDB-lite"/>
    </source>
</evidence>
<dbReference type="AlphaFoldDB" id="A0A4Z2EZI0"/>
<protein>
    <submittedName>
        <fullName evidence="2">Uncharacterized protein</fullName>
    </submittedName>
</protein>
<evidence type="ECO:0000313" key="2">
    <source>
        <dbReference type="EMBL" id="TNN33794.1"/>
    </source>
</evidence>
<gene>
    <name evidence="2" type="ORF">EYF80_056040</name>
</gene>
<feature type="compositionally biased region" description="Basic and acidic residues" evidence="1">
    <location>
        <begin position="201"/>
        <end position="212"/>
    </location>
</feature>
<dbReference type="Proteomes" id="UP000314294">
    <property type="component" value="Unassembled WGS sequence"/>
</dbReference>
<sequence length="273" mass="29311">MPHCSSLLAARLSCSSPRSLSEEARTESRLPYDCPTSINRSPSTSHWKPLSTHGGHPQRLHRRGSDAQQDLGSNQQQVHHVGVGPVVAHVVFGLLGVGSAGVGANVPAHLGPRHLPDLVLLRQELGQSREQGAERHDDAPAADQTGPVGFGPEVADEQDQSQVPDLEAAGDHADVGALQVEPPLQGRQHTHLKTTGDDVNPESRKVKKHEYDTENPGSGCTIRVEKHIATGTRSDLPVHICSDLSQEKRAYNPGAAVHVFIRSSELQLFIGIP</sequence>
<feature type="region of interest" description="Disordered" evidence="1">
    <location>
        <begin position="16"/>
        <end position="77"/>
    </location>
</feature>
<keyword evidence="3" id="KW-1185">Reference proteome</keyword>
<comment type="caution">
    <text evidence="2">The sequence shown here is derived from an EMBL/GenBank/DDBJ whole genome shotgun (WGS) entry which is preliminary data.</text>
</comment>
<dbReference type="OrthoDB" id="10627753at2759"/>
<feature type="compositionally biased region" description="Basic and acidic residues" evidence="1">
    <location>
        <begin position="20"/>
        <end position="30"/>
    </location>
</feature>
<dbReference type="EMBL" id="SRLO01002130">
    <property type="protein sequence ID" value="TNN33794.1"/>
    <property type="molecule type" value="Genomic_DNA"/>
</dbReference>
<evidence type="ECO:0000313" key="3">
    <source>
        <dbReference type="Proteomes" id="UP000314294"/>
    </source>
</evidence>
<proteinExistence type="predicted"/>
<organism evidence="2 3">
    <name type="scientific">Liparis tanakae</name>
    <name type="common">Tanaka's snailfish</name>
    <dbReference type="NCBI Taxonomy" id="230148"/>
    <lineage>
        <taxon>Eukaryota</taxon>
        <taxon>Metazoa</taxon>
        <taxon>Chordata</taxon>
        <taxon>Craniata</taxon>
        <taxon>Vertebrata</taxon>
        <taxon>Euteleostomi</taxon>
        <taxon>Actinopterygii</taxon>
        <taxon>Neopterygii</taxon>
        <taxon>Teleostei</taxon>
        <taxon>Neoteleostei</taxon>
        <taxon>Acanthomorphata</taxon>
        <taxon>Eupercaria</taxon>
        <taxon>Perciformes</taxon>
        <taxon>Cottioidei</taxon>
        <taxon>Cottales</taxon>
        <taxon>Liparidae</taxon>
        <taxon>Liparis</taxon>
    </lineage>
</organism>
<feature type="compositionally biased region" description="Polar residues" evidence="1">
    <location>
        <begin position="36"/>
        <end position="46"/>
    </location>
</feature>
<accession>A0A4Z2EZI0</accession>
<reference evidence="2 3" key="1">
    <citation type="submission" date="2019-03" db="EMBL/GenBank/DDBJ databases">
        <title>First draft genome of Liparis tanakae, snailfish: a comprehensive survey of snailfish specific genes.</title>
        <authorList>
            <person name="Kim W."/>
            <person name="Song I."/>
            <person name="Jeong J.-H."/>
            <person name="Kim D."/>
            <person name="Kim S."/>
            <person name="Ryu S."/>
            <person name="Song J.Y."/>
            <person name="Lee S.K."/>
        </authorList>
    </citation>
    <scope>NUCLEOTIDE SEQUENCE [LARGE SCALE GENOMIC DNA]</scope>
    <source>
        <tissue evidence="2">Muscle</tissue>
    </source>
</reference>
<name>A0A4Z2EZI0_9TELE</name>
<feature type="region of interest" description="Disordered" evidence="1">
    <location>
        <begin position="128"/>
        <end position="162"/>
    </location>
</feature>